<keyword evidence="2 5" id="KW-0489">Methyltransferase</keyword>
<dbReference type="GO" id="GO:0032259">
    <property type="term" value="P:methylation"/>
    <property type="evidence" value="ECO:0007669"/>
    <property type="project" value="UniProtKB-KW"/>
</dbReference>
<comment type="similarity">
    <text evidence="1">Belongs to the class IV-like SAM-binding methyltransferase superfamily. RNA methyltransferase TrmH family.</text>
</comment>
<dbReference type="PANTHER" id="PTHR46429">
    <property type="entry name" value="23S RRNA (GUANOSINE-2'-O-)-METHYLTRANSFERASE RLMB"/>
    <property type="match status" value="1"/>
</dbReference>
<dbReference type="CDD" id="cd18103">
    <property type="entry name" value="SpoU-like_RlmB"/>
    <property type="match status" value="1"/>
</dbReference>
<dbReference type="InterPro" id="IPR029028">
    <property type="entry name" value="Alpha/beta_knot_MTases"/>
</dbReference>
<accession>A0A2M7T7V6</accession>
<feature type="domain" description="RNA 2-O ribose methyltransferase substrate binding" evidence="4">
    <location>
        <begin position="3"/>
        <end position="79"/>
    </location>
</feature>
<dbReference type="InterPro" id="IPR004441">
    <property type="entry name" value="rRNA_MeTrfase_TrmH"/>
</dbReference>
<proteinExistence type="inferred from homology"/>
<dbReference type="NCBIfam" id="TIGR00186">
    <property type="entry name" value="rRNA_methyl_3"/>
    <property type="match status" value="1"/>
</dbReference>
<dbReference type="SMART" id="SM00967">
    <property type="entry name" value="SpoU_sub_bind"/>
    <property type="match status" value="1"/>
</dbReference>
<evidence type="ECO:0000313" key="5">
    <source>
        <dbReference type="EMBL" id="PIZ38725.1"/>
    </source>
</evidence>
<dbReference type="Gene3D" id="3.40.1280.10">
    <property type="match status" value="1"/>
</dbReference>
<reference evidence="6" key="1">
    <citation type="submission" date="2017-09" db="EMBL/GenBank/DDBJ databases">
        <title>Depth-based differentiation of microbial function through sediment-hosted aquifers and enrichment of novel symbionts in the deep terrestrial subsurface.</title>
        <authorList>
            <person name="Probst A.J."/>
            <person name="Ladd B."/>
            <person name="Jarett J.K."/>
            <person name="Geller-Mcgrath D.E."/>
            <person name="Sieber C.M.K."/>
            <person name="Emerson J.B."/>
            <person name="Anantharaman K."/>
            <person name="Thomas B.C."/>
            <person name="Malmstrom R."/>
            <person name="Stieglmeier M."/>
            <person name="Klingl A."/>
            <person name="Woyke T."/>
            <person name="Ryan C.M."/>
            <person name="Banfield J.F."/>
        </authorList>
    </citation>
    <scope>NUCLEOTIDE SEQUENCE [LARGE SCALE GENOMIC DNA]</scope>
</reference>
<dbReference type="GO" id="GO:0003723">
    <property type="term" value="F:RNA binding"/>
    <property type="evidence" value="ECO:0007669"/>
    <property type="project" value="InterPro"/>
</dbReference>
<dbReference type="Pfam" id="PF00588">
    <property type="entry name" value="SpoU_methylase"/>
    <property type="match status" value="1"/>
</dbReference>
<dbReference type="InterPro" id="IPR029064">
    <property type="entry name" value="Ribosomal_eL30-like_sf"/>
</dbReference>
<evidence type="ECO:0000256" key="1">
    <source>
        <dbReference type="ARBA" id="ARBA00007228"/>
    </source>
</evidence>
<name>A0A2M7T7V6_9ACTN</name>
<dbReference type="SUPFAM" id="SSF75217">
    <property type="entry name" value="alpha/beta knot"/>
    <property type="match status" value="1"/>
</dbReference>
<dbReference type="AlphaFoldDB" id="A0A2M7T7V6"/>
<dbReference type="SUPFAM" id="SSF55315">
    <property type="entry name" value="L30e-like"/>
    <property type="match status" value="1"/>
</dbReference>
<sequence>METVEGRRAVYEVLKSRGRVTKIYIAAQTKPSDIVEKIEALANKQGIRVDRVDKQRLDELSRSRAHQGVIATIESYRYASFAELAESLDITQNPVVVLLDGITDPQNFGALLRSAEASGVAGVIVAKRRVSSVTAAVHKASAGATAYVKIAQVSNLAYTIDELKEVGFWVVGASEKSRELYFELDLNRPIAIVLGSEGAGISRLISEKCDYLVAIPMQGHVSSLNVSVAGALMMFEALRQRLAI</sequence>
<dbReference type="EMBL" id="PFNG01000139">
    <property type="protein sequence ID" value="PIZ38725.1"/>
    <property type="molecule type" value="Genomic_DNA"/>
</dbReference>
<dbReference type="PANTHER" id="PTHR46429:SF1">
    <property type="entry name" value="23S RRNA (GUANOSINE-2'-O-)-METHYLTRANSFERASE RLMB"/>
    <property type="match status" value="1"/>
</dbReference>
<protein>
    <submittedName>
        <fullName evidence="5">23S rRNA (Guanosine(2251)-2'-O)-methyltransferase RlmB</fullName>
    </submittedName>
</protein>
<dbReference type="Proteomes" id="UP000230956">
    <property type="component" value="Unassembled WGS sequence"/>
</dbReference>
<comment type="caution">
    <text evidence="5">The sequence shown here is derived from an EMBL/GenBank/DDBJ whole genome shotgun (WGS) entry which is preliminary data.</text>
</comment>
<dbReference type="InterPro" id="IPR001537">
    <property type="entry name" value="SpoU_MeTrfase"/>
</dbReference>
<dbReference type="Pfam" id="PF08032">
    <property type="entry name" value="SpoU_sub_bind"/>
    <property type="match status" value="1"/>
</dbReference>
<dbReference type="InterPro" id="IPR013123">
    <property type="entry name" value="SpoU_subst-bd"/>
</dbReference>
<dbReference type="Gene3D" id="3.30.1330.30">
    <property type="match status" value="1"/>
</dbReference>
<dbReference type="RefSeq" id="WP_286678835.1">
    <property type="nucleotide sequence ID" value="NZ_MNXI01000107.1"/>
</dbReference>
<dbReference type="InterPro" id="IPR029026">
    <property type="entry name" value="tRNA_m1G_MTases_N"/>
</dbReference>
<dbReference type="FunFam" id="3.40.1280.10:FF:000008">
    <property type="entry name" value="Group 3 RNA methyltransferase TrmH"/>
    <property type="match status" value="1"/>
</dbReference>
<evidence type="ECO:0000256" key="3">
    <source>
        <dbReference type="ARBA" id="ARBA00022679"/>
    </source>
</evidence>
<organism evidence="5 6">
    <name type="scientific">Candidatus Aquicultor secundus</name>
    <dbReference type="NCBI Taxonomy" id="1973895"/>
    <lineage>
        <taxon>Bacteria</taxon>
        <taxon>Bacillati</taxon>
        <taxon>Actinomycetota</taxon>
        <taxon>Candidatus Aquicultoria</taxon>
        <taxon>Candidatus Aquicultorales</taxon>
        <taxon>Candidatus Aquicultoraceae</taxon>
        <taxon>Candidatus Aquicultor</taxon>
    </lineage>
</organism>
<dbReference type="GO" id="GO:0008173">
    <property type="term" value="F:RNA methyltransferase activity"/>
    <property type="evidence" value="ECO:0007669"/>
    <property type="project" value="InterPro"/>
</dbReference>
<evidence type="ECO:0000256" key="2">
    <source>
        <dbReference type="ARBA" id="ARBA00022603"/>
    </source>
</evidence>
<evidence type="ECO:0000313" key="6">
    <source>
        <dbReference type="Proteomes" id="UP000230956"/>
    </source>
</evidence>
<dbReference type="GO" id="GO:0005829">
    <property type="term" value="C:cytosol"/>
    <property type="evidence" value="ECO:0007669"/>
    <property type="project" value="TreeGrafter"/>
</dbReference>
<keyword evidence="3 5" id="KW-0808">Transferase</keyword>
<gene>
    <name evidence="5" type="ORF">COY37_05795</name>
</gene>
<evidence type="ECO:0000259" key="4">
    <source>
        <dbReference type="SMART" id="SM00967"/>
    </source>
</evidence>
<dbReference type="GO" id="GO:0006396">
    <property type="term" value="P:RNA processing"/>
    <property type="evidence" value="ECO:0007669"/>
    <property type="project" value="InterPro"/>
</dbReference>